<organism evidence="1 2">
    <name type="scientific">Racocetra persica</name>
    <dbReference type="NCBI Taxonomy" id="160502"/>
    <lineage>
        <taxon>Eukaryota</taxon>
        <taxon>Fungi</taxon>
        <taxon>Fungi incertae sedis</taxon>
        <taxon>Mucoromycota</taxon>
        <taxon>Glomeromycotina</taxon>
        <taxon>Glomeromycetes</taxon>
        <taxon>Diversisporales</taxon>
        <taxon>Gigasporaceae</taxon>
        <taxon>Racocetra</taxon>
    </lineage>
</organism>
<name>A0ACA9QD22_9GLOM</name>
<feature type="non-terminal residue" evidence="1">
    <location>
        <position position="63"/>
    </location>
</feature>
<comment type="caution">
    <text evidence="1">The sequence shown here is derived from an EMBL/GenBank/DDBJ whole genome shotgun (WGS) entry which is preliminary data.</text>
</comment>
<reference evidence="1" key="1">
    <citation type="submission" date="2021-06" db="EMBL/GenBank/DDBJ databases">
        <authorList>
            <person name="Kallberg Y."/>
            <person name="Tangrot J."/>
            <person name="Rosling A."/>
        </authorList>
    </citation>
    <scope>NUCLEOTIDE SEQUENCE</scope>
    <source>
        <strain evidence="1">MA461A</strain>
    </source>
</reference>
<evidence type="ECO:0000313" key="1">
    <source>
        <dbReference type="EMBL" id="CAG8747700.1"/>
    </source>
</evidence>
<sequence length="63" mass="7438">MDNKEIEEADQLTKAPYKKFCEDYHEIFKIAKSGFKVTQENVGRVKTFVKKWKPLLRGEGLEF</sequence>
<gene>
    <name evidence="1" type="ORF">RPERSI_LOCUS13845</name>
</gene>
<proteinExistence type="predicted"/>
<dbReference type="Proteomes" id="UP000789920">
    <property type="component" value="Unassembled WGS sequence"/>
</dbReference>
<accession>A0ACA9QD22</accession>
<evidence type="ECO:0000313" key="2">
    <source>
        <dbReference type="Proteomes" id="UP000789920"/>
    </source>
</evidence>
<protein>
    <submittedName>
        <fullName evidence="1">10925_t:CDS:1</fullName>
    </submittedName>
</protein>
<keyword evidence="2" id="KW-1185">Reference proteome</keyword>
<dbReference type="EMBL" id="CAJVQC010031161">
    <property type="protein sequence ID" value="CAG8747700.1"/>
    <property type="molecule type" value="Genomic_DNA"/>
</dbReference>